<dbReference type="GO" id="GO:0006351">
    <property type="term" value="P:DNA-templated transcription"/>
    <property type="evidence" value="ECO:0007669"/>
    <property type="project" value="InterPro"/>
</dbReference>
<dbReference type="SMART" id="SM00906">
    <property type="entry name" value="Fungal_trans"/>
    <property type="match status" value="1"/>
</dbReference>
<evidence type="ECO:0000256" key="4">
    <source>
        <dbReference type="ARBA" id="ARBA00023242"/>
    </source>
</evidence>
<dbReference type="OrthoDB" id="39175at2759"/>
<reference evidence="7 8" key="2">
    <citation type="submission" date="2021-10" db="EMBL/GenBank/DDBJ databases">
        <authorList>
            <person name="Piombo E."/>
        </authorList>
    </citation>
    <scope>NUCLEOTIDE SEQUENCE [LARGE SCALE GENOMIC DNA]</scope>
</reference>
<evidence type="ECO:0000256" key="1">
    <source>
        <dbReference type="ARBA" id="ARBA00004123"/>
    </source>
</evidence>
<dbReference type="GO" id="GO:0005634">
    <property type="term" value="C:nucleus"/>
    <property type="evidence" value="ECO:0007669"/>
    <property type="project" value="UniProtKB-SubCell"/>
</dbReference>
<evidence type="ECO:0000256" key="5">
    <source>
        <dbReference type="SAM" id="MobiDB-lite"/>
    </source>
</evidence>
<name>A0A9N9Y3Z3_9HYPO</name>
<keyword evidence="4" id="KW-0539">Nucleus</keyword>
<dbReference type="PANTHER" id="PTHR46910">
    <property type="entry name" value="TRANSCRIPTION FACTOR PDR1"/>
    <property type="match status" value="1"/>
</dbReference>
<dbReference type="GO" id="GO:0003677">
    <property type="term" value="F:DNA binding"/>
    <property type="evidence" value="ECO:0007669"/>
    <property type="project" value="UniProtKB-KW"/>
</dbReference>
<gene>
    <name evidence="7" type="ORF">CBYS24578_00006714</name>
</gene>
<organism evidence="7 8">
    <name type="scientific">Clonostachys byssicola</name>
    <dbReference type="NCBI Taxonomy" id="160290"/>
    <lineage>
        <taxon>Eukaryota</taxon>
        <taxon>Fungi</taxon>
        <taxon>Dikarya</taxon>
        <taxon>Ascomycota</taxon>
        <taxon>Pezizomycotina</taxon>
        <taxon>Sordariomycetes</taxon>
        <taxon>Hypocreomycetidae</taxon>
        <taxon>Hypocreales</taxon>
        <taxon>Bionectriaceae</taxon>
        <taxon>Clonostachys</taxon>
    </lineage>
</organism>
<reference evidence="8" key="1">
    <citation type="submission" date="2019-06" db="EMBL/GenBank/DDBJ databases">
        <authorList>
            <person name="Broberg M."/>
        </authorList>
    </citation>
    <scope>NUCLEOTIDE SEQUENCE [LARGE SCALE GENOMIC DNA]</scope>
</reference>
<protein>
    <recommendedName>
        <fullName evidence="6">Xylanolytic transcriptional activator regulatory domain-containing protein</fullName>
    </recommendedName>
</protein>
<comment type="subcellular location">
    <subcellularLocation>
        <location evidence="1">Nucleus</location>
    </subcellularLocation>
</comment>
<dbReference type="Pfam" id="PF04082">
    <property type="entry name" value="Fungal_trans"/>
    <property type="match status" value="1"/>
</dbReference>
<evidence type="ECO:0000313" key="8">
    <source>
        <dbReference type="Proteomes" id="UP000754883"/>
    </source>
</evidence>
<keyword evidence="8" id="KW-1185">Reference proteome</keyword>
<feature type="region of interest" description="Disordered" evidence="5">
    <location>
        <begin position="563"/>
        <end position="602"/>
    </location>
</feature>
<dbReference type="Proteomes" id="UP000754883">
    <property type="component" value="Unassembled WGS sequence"/>
</dbReference>
<dbReference type="GO" id="GO:0003700">
    <property type="term" value="F:DNA-binding transcription factor activity"/>
    <property type="evidence" value="ECO:0007669"/>
    <property type="project" value="InterPro"/>
</dbReference>
<sequence>MTSVNEGFLSPKPSPPGEIPVVSAAPAVRSEPTQPIRHQPLSLSHARVIPLPTASENRNLLEIGSNATSIPTLLVDDLLSQTQSPQDQVFIRGNGFLGAYNLTFFSDARLASLSSRLGNDSVNEVVGRISNVVRSRLSKRPESGQNPIQSAVGRNHSVELFTDRVAAKKYIQLYFERVHPLLPFLERASFESIALSNNLDEVLANSKPWVCLYHAVLALGSQYDGEGSFEPCTGKSWKIFAVSLAYFPELLLHNDSLPTLEAMTAMSAFSLSVSCLAIEHVIISEAGRRAQNLAGANFTGRSAQRYSRCFWVLYAIEKMSSFQIGRSSVFVDGDISCPLPRVSEATFGGFDYLLSFLRYARIISRALTFLFCVGVANKPTSYHLETTEQLKKELEDWRLSLPDNGFRPGGTIRPETVQGPVERQAATFIHYLYAHMNLIINRNTLLHLVKCSDQSYSKERQAAASDIHKSCRLIVELTTLIEVEPHTNIWILATIPLAALFVLFDSVVHNPRQPETYSNLALLDMAAGHFSRLEYCSNGTLPGSLISEFSHVARTYVNGIQSRDSVPVGSHRNSVKDTSVLSGGSLQDKGSTNGVSPEITRTQPPTAQDLVITTSGEQLRPVAEPGTDFPESSEPFEPFGSMDYTIDGFGGNISGEPSLGTNVLDLFNNFLPDLDPMLYHGMPGNFDLNMQLGGNDQMP</sequence>
<keyword evidence="3" id="KW-0238">DNA-binding</keyword>
<evidence type="ECO:0000259" key="6">
    <source>
        <dbReference type="SMART" id="SM00906"/>
    </source>
</evidence>
<dbReference type="PANTHER" id="PTHR46910:SF3">
    <property type="entry name" value="HALOTOLERANCE PROTEIN 9-RELATED"/>
    <property type="match status" value="1"/>
</dbReference>
<feature type="domain" description="Xylanolytic transcriptional activator regulatory" evidence="6">
    <location>
        <begin position="279"/>
        <end position="346"/>
    </location>
</feature>
<evidence type="ECO:0000256" key="3">
    <source>
        <dbReference type="ARBA" id="ARBA00023125"/>
    </source>
</evidence>
<dbReference type="InterPro" id="IPR050987">
    <property type="entry name" value="AtrR-like"/>
</dbReference>
<evidence type="ECO:0000256" key="2">
    <source>
        <dbReference type="ARBA" id="ARBA00022723"/>
    </source>
</evidence>
<proteinExistence type="predicted"/>
<keyword evidence="2" id="KW-0479">Metal-binding</keyword>
<feature type="compositionally biased region" description="Polar residues" evidence="5">
    <location>
        <begin position="576"/>
        <end position="602"/>
    </location>
</feature>
<comment type="caution">
    <text evidence="7">The sequence shown here is derived from an EMBL/GenBank/DDBJ whole genome shotgun (WGS) entry which is preliminary data.</text>
</comment>
<evidence type="ECO:0000313" key="7">
    <source>
        <dbReference type="EMBL" id="CAG9985035.1"/>
    </source>
</evidence>
<dbReference type="EMBL" id="CABFNO020001394">
    <property type="protein sequence ID" value="CAG9985035.1"/>
    <property type="molecule type" value="Genomic_DNA"/>
</dbReference>
<dbReference type="InterPro" id="IPR007219">
    <property type="entry name" value="XnlR_reg_dom"/>
</dbReference>
<dbReference type="CDD" id="cd12148">
    <property type="entry name" value="fungal_TF_MHR"/>
    <property type="match status" value="1"/>
</dbReference>
<dbReference type="GO" id="GO:0008270">
    <property type="term" value="F:zinc ion binding"/>
    <property type="evidence" value="ECO:0007669"/>
    <property type="project" value="InterPro"/>
</dbReference>
<accession>A0A9N9Y3Z3</accession>
<dbReference type="AlphaFoldDB" id="A0A9N9Y3Z3"/>